<keyword evidence="3" id="KW-1185">Reference proteome</keyword>
<evidence type="ECO:0000313" key="2">
    <source>
        <dbReference type="EMBL" id="KAF6480762.1"/>
    </source>
</evidence>
<dbReference type="InterPro" id="IPR036691">
    <property type="entry name" value="Endo/exonu/phosph_ase_sf"/>
</dbReference>
<proteinExistence type="predicted"/>
<evidence type="ECO:0008006" key="4">
    <source>
        <dbReference type="Google" id="ProtNLM"/>
    </source>
</evidence>
<feature type="transmembrane region" description="Helical" evidence="1">
    <location>
        <begin position="118"/>
        <end position="141"/>
    </location>
</feature>
<accession>A0A7J8I9V1</accession>
<organism evidence="2 3">
    <name type="scientific">Molossus molossus</name>
    <name type="common">Pallas' mastiff bat</name>
    <name type="synonym">Vespertilio molossus</name>
    <dbReference type="NCBI Taxonomy" id="27622"/>
    <lineage>
        <taxon>Eukaryota</taxon>
        <taxon>Metazoa</taxon>
        <taxon>Chordata</taxon>
        <taxon>Craniata</taxon>
        <taxon>Vertebrata</taxon>
        <taxon>Euteleostomi</taxon>
        <taxon>Mammalia</taxon>
        <taxon>Eutheria</taxon>
        <taxon>Laurasiatheria</taxon>
        <taxon>Chiroptera</taxon>
        <taxon>Yangochiroptera</taxon>
        <taxon>Molossidae</taxon>
        <taxon>Molossus</taxon>
    </lineage>
</organism>
<comment type="caution">
    <text evidence="2">The sequence shown here is derived from an EMBL/GenBank/DDBJ whole genome shotgun (WGS) entry which is preliminary data.</text>
</comment>
<protein>
    <recommendedName>
        <fullName evidence="4">Endonuclease/exonuclease/phosphatase domain-containing protein</fullName>
    </recommendedName>
</protein>
<dbReference type="Proteomes" id="UP000550707">
    <property type="component" value="Unassembled WGS sequence"/>
</dbReference>
<gene>
    <name evidence="2" type="ORF">HJG59_010603</name>
</gene>
<evidence type="ECO:0000313" key="3">
    <source>
        <dbReference type="Proteomes" id="UP000550707"/>
    </source>
</evidence>
<reference evidence="2 3" key="1">
    <citation type="journal article" date="2020" name="Nature">
        <title>Six reference-quality genomes reveal evolution of bat adaptations.</title>
        <authorList>
            <person name="Jebb D."/>
            <person name="Huang Z."/>
            <person name="Pippel M."/>
            <person name="Hughes G.M."/>
            <person name="Lavrichenko K."/>
            <person name="Devanna P."/>
            <person name="Winkler S."/>
            <person name="Jermiin L.S."/>
            <person name="Skirmuntt E.C."/>
            <person name="Katzourakis A."/>
            <person name="Burkitt-Gray L."/>
            <person name="Ray D.A."/>
            <person name="Sullivan K.A.M."/>
            <person name="Roscito J.G."/>
            <person name="Kirilenko B.M."/>
            <person name="Davalos L.M."/>
            <person name="Corthals A.P."/>
            <person name="Power M.L."/>
            <person name="Jones G."/>
            <person name="Ransome R.D."/>
            <person name="Dechmann D.K.N."/>
            <person name="Locatelli A.G."/>
            <person name="Puechmaille S.J."/>
            <person name="Fedrigo O."/>
            <person name="Jarvis E.D."/>
            <person name="Hiller M."/>
            <person name="Vernes S.C."/>
            <person name="Myers E.W."/>
            <person name="Teeling E.C."/>
        </authorList>
    </citation>
    <scope>NUCLEOTIDE SEQUENCE [LARGE SCALE GENOMIC DNA]</scope>
    <source>
        <strain evidence="2">MMolMol1</strain>
        <tissue evidence="2">Muscle</tissue>
    </source>
</reference>
<keyword evidence="1" id="KW-0812">Transmembrane</keyword>
<sequence>MEKNLPSKRKGKKAGVAILISDKIDFKMKDITRDKESHYIILKGSIQQEDITLINIYAPNIGAPKYIRNLLEDFKGEINSKTIIAGNFNTPLTSLDVGDCLHGINFAKICSAITFPKAGYLCILHFFISVFCISLSNHLLISQSLLTFCSFCSIS</sequence>
<keyword evidence="1" id="KW-1133">Transmembrane helix</keyword>
<dbReference type="SUPFAM" id="SSF56219">
    <property type="entry name" value="DNase I-like"/>
    <property type="match status" value="1"/>
</dbReference>
<name>A0A7J8I9V1_MOLMO</name>
<evidence type="ECO:0000256" key="1">
    <source>
        <dbReference type="SAM" id="Phobius"/>
    </source>
</evidence>
<dbReference type="EMBL" id="JACASF010000004">
    <property type="protein sequence ID" value="KAF6480762.1"/>
    <property type="molecule type" value="Genomic_DNA"/>
</dbReference>
<dbReference type="AlphaFoldDB" id="A0A7J8I9V1"/>
<dbReference type="InParanoid" id="A0A7J8I9V1"/>
<keyword evidence="1" id="KW-0472">Membrane</keyword>
<dbReference type="Gene3D" id="3.60.10.10">
    <property type="entry name" value="Endonuclease/exonuclease/phosphatase"/>
    <property type="match status" value="1"/>
</dbReference>